<dbReference type="InterPro" id="IPR050364">
    <property type="entry name" value="Cytochrome_P450_fung"/>
</dbReference>
<keyword evidence="6" id="KW-0408">Iron</keyword>
<sequence>MGLVHLPGKGTAHPHQVQVNALIKLEPPPLPILDNILSLPLGGTPEFQHWLNHKDTYGPIEGIANDVNQPSYVSNLLGSDLGLGTEDKEAIKWTAVSLYAAGSDSTVAILMSLILALAMFPEVQVRAPEEIDRVIGKDASQLPTFSDRKHMSYNDGIVKESEEDIIYKDYLIPKDAYLLPPIWWFLQDPKTSLDLEVFKLERVDDATVVYVAVVQMLAVFRFEKVKDSQGREIEVKLEAIPGMVNKPKPFEFAVEPRSQRHVELLRRLEAEQVQEESEAGSLCLST</sequence>
<gene>
    <name evidence="8" type="ORF">BJX68DRAFT_272962</name>
</gene>
<comment type="cofactor">
    <cofactor evidence="1">
        <name>heme</name>
        <dbReference type="ChEBI" id="CHEBI:30413"/>
    </cofactor>
</comment>
<evidence type="ECO:0000256" key="7">
    <source>
        <dbReference type="ARBA" id="ARBA00023033"/>
    </source>
</evidence>
<evidence type="ECO:0000256" key="1">
    <source>
        <dbReference type="ARBA" id="ARBA00001971"/>
    </source>
</evidence>
<protein>
    <submittedName>
        <fullName evidence="8">Cytochrome P450</fullName>
    </submittedName>
</protein>
<evidence type="ECO:0000313" key="8">
    <source>
        <dbReference type="EMBL" id="KAL2837667.1"/>
    </source>
</evidence>
<dbReference type="Pfam" id="PF00067">
    <property type="entry name" value="p450"/>
    <property type="match status" value="1"/>
</dbReference>
<comment type="caution">
    <text evidence="8">The sequence shown here is derived from an EMBL/GenBank/DDBJ whole genome shotgun (WGS) entry which is preliminary data.</text>
</comment>
<dbReference type="InterPro" id="IPR001128">
    <property type="entry name" value="Cyt_P450"/>
</dbReference>
<keyword evidence="7" id="KW-0503">Monooxygenase</keyword>
<dbReference type="InterPro" id="IPR002401">
    <property type="entry name" value="Cyt_P450_E_grp-I"/>
</dbReference>
<organism evidence="8 9">
    <name type="scientific">Aspergillus pseudodeflectus</name>
    <dbReference type="NCBI Taxonomy" id="176178"/>
    <lineage>
        <taxon>Eukaryota</taxon>
        <taxon>Fungi</taxon>
        <taxon>Dikarya</taxon>
        <taxon>Ascomycota</taxon>
        <taxon>Pezizomycotina</taxon>
        <taxon>Eurotiomycetes</taxon>
        <taxon>Eurotiomycetidae</taxon>
        <taxon>Eurotiales</taxon>
        <taxon>Aspergillaceae</taxon>
        <taxon>Aspergillus</taxon>
        <taxon>Aspergillus subgen. Nidulantes</taxon>
    </lineage>
</organism>
<keyword evidence="4" id="KW-0479">Metal-binding</keyword>
<evidence type="ECO:0000256" key="2">
    <source>
        <dbReference type="ARBA" id="ARBA00010617"/>
    </source>
</evidence>
<dbReference type="RefSeq" id="XP_070892646.1">
    <property type="nucleotide sequence ID" value="XM_071047323.1"/>
</dbReference>
<evidence type="ECO:0000256" key="5">
    <source>
        <dbReference type="ARBA" id="ARBA00023002"/>
    </source>
</evidence>
<dbReference type="Gene3D" id="1.10.630.10">
    <property type="entry name" value="Cytochrome P450"/>
    <property type="match status" value="1"/>
</dbReference>
<dbReference type="InterPro" id="IPR036396">
    <property type="entry name" value="Cyt_P450_sf"/>
</dbReference>
<dbReference type="SUPFAM" id="SSF48264">
    <property type="entry name" value="Cytochrome P450"/>
    <property type="match status" value="1"/>
</dbReference>
<dbReference type="Proteomes" id="UP001610444">
    <property type="component" value="Unassembled WGS sequence"/>
</dbReference>
<dbReference type="PANTHER" id="PTHR46300:SF7">
    <property type="entry name" value="P450, PUTATIVE (EUROFUNG)-RELATED"/>
    <property type="match status" value="1"/>
</dbReference>
<dbReference type="PANTHER" id="PTHR46300">
    <property type="entry name" value="P450, PUTATIVE (EUROFUNG)-RELATED-RELATED"/>
    <property type="match status" value="1"/>
</dbReference>
<keyword evidence="5" id="KW-0560">Oxidoreductase</keyword>
<proteinExistence type="inferred from homology"/>
<evidence type="ECO:0000256" key="6">
    <source>
        <dbReference type="ARBA" id="ARBA00023004"/>
    </source>
</evidence>
<accession>A0ABR4JC80</accession>
<keyword evidence="9" id="KW-1185">Reference proteome</keyword>
<keyword evidence="3" id="KW-0349">Heme</keyword>
<dbReference type="GeneID" id="98162487"/>
<evidence type="ECO:0000256" key="3">
    <source>
        <dbReference type="ARBA" id="ARBA00022617"/>
    </source>
</evidence>
<dbReference type="PRINTS" id="PR00463">
    <property type="entry name" value="EP450I"/>
</dbReference>
<reference evidence="8 9" key="1">
    <citation type="submission" date="2024-07" db="EMBL/GenBank/DDBJ databases">
        <title>Section-level genome sequencing and comparative genomics of Aspergillus sections Usti and Cavernicolus.</title>
        <authorList>
            <consortium name="Lawrence Berkeley National Laboratory"/>
            <person name="Nybo J.L."/>
            <person name="Vesth T.C."/>
            <person name="Theobald S."/>
            <person name="Frisvad J.C."/>
            <person name="Larsen T.O."/>
            <person name="Kjaerboelling I."/>
            <person name="Rothschild-Mancinelli K."/>
            <person name="Lyhne E.K."/>
            <person name="Kogle M.E."/>
            <person name="Barry K."/>
            <person name="Clum A."/>
            <person name="Na H."/>
            <person name="Ledsgaard L."/>
            <person name="Lin J."/>
            <person name="Lipzen A."/>
            <person name="Kuo A."/>
            <person name="Riley R."/>
            <person name="Mondo S."/>
            <person name="LaButti K."/>
            <person name="Haridas S."/>
            <person name="Pangalinan J."/>
            <person name="Salamov A.A."/>
            <person name="Simmons B.A."/>
            <person name="Magnuson J.K."/>
            <person name="Chen J."/>
            <person name="Drula E."/>
            <person name="Henrissat B."/>
            <person name="Wiebenga A."/>
            <person name="Lubbers R.J."/>
            <person name="Gomes A.C."/>
            <person name="Macurrencykelacurrency M.R."/>
            <person name="Stajich J."/>
            <person name="Grigoriev I.V."/>
            <person name="Mortensen U.H."/>
            <person name="De vries R.P."/>
            <person name="Baker S.E."/>
            <person name="Andersen M.R."/>
        </authorList>
    </citation>
    <scope>NUCLEOTIDE SEQUENCE [LARGE SCALE GENOMIC DNA]</scope>
    <source>
        <strain evidence="8 9">CBS 756.74</strain>
    </source>
</reference>
<evidence type="ECO:0000256" key="4">
    <source>
        <dbReference type="ARBA" id="ARBA00022723"/>
    </source>
</evidence>
<name>A0ABR4JC80_9EURO</name>
<comment type="similarity">
    <text evidence="2">Belongs to the cytochrome P450 family.</text>
</comment>
<evidence type="ECO:0000313" key="9">
    <source>
        <dbReference type="Proteomes" id="UP001610444"/>
    </source>
</evidence>
<dbReference type="EMBL" id="JBFXLR010000094">
    <property type="protein sequence ID" value="KAL2837667.1"/>
    <property type="molecule type" value="Genomic_DNA"/>
</dbReference>